<organism evidence="3 4">
    <name type="scientific">Fannyhessea vaginae DSM 15829</name>
    <dbReference type="NCBI Taxonomy" id="525256"/>
    <lineage>
        <taxon>Bacteria</taxon>
        <taxon>Bacillati</taxon>
        <taxon>Actinomycetota</taxon>
        <taxon>Coriobacteriia</taxon>
        <taxon>Coriobacteriales</taxon>
        <taxon>Atopobiaceae</taxon>
        <taxon>Fannyhessea</taxon>
    </lineage>
</organism>
<dbReference type="OrthoDB" id="9785707at2"/>
<dbReference type="Pfam" id="PF02481">
    <property type="entry name" value="DNA_processg_A"/>
    <property type="match status" value="1"/>
</dbReference>
<feature type="domain" description="Smf/DprA SLOG" evidence="2">
    <location>
        <begin position="48"/>
        <end position="254"/>
    </location>
</feature>
<dbReference type="InterPro" id="IPR057666">
    <property type="entry name" value="DrpA_SLOG"/>
</dbReference>
<dbReference type="Gene3D" id="3.40.50.450">
    <property type="match status" value="1"/>
</dbReference>
<evidence type="ECO:0000256" key="1">
    <source>
        <dbReference type="ARBA" id="ARBA00006525"/>
    </source>
</evidence>
<evidence type="ECO:0000259" key="2">
    <source>
        <dbReference type="Pfam" id="PF02481"/>
    </source>
</evidence>
<name>F1T547_9ACTN</name>
<protein>
    <submittedName>
        <fullName evidence="3">Putative DNA protecting protein DprA</fullName>
    </submittedName>
</protein>
<dbReference type="PANTHER" id="PTHR43022">
    <property type="entry name" value="PROTEIN SMF"/>
    <property type="match status" value="1"/>
</dbReference>
<gene>
    <name evidence="3" type="ORF">HMPREF0091_10760</name>
</gene>
<dbReference type="InterPro" id="IPR003488">
    <property type="entry name" value="DprA"/>
</dbReference>
<sequence>MRRCVNIDNNLSAAIEPQVTQQVCMPECNMALSCTHVQNTYTARWELTDADSYYPCALHDLEHPPQRLYGIGNPDVLQKPCISIIGARDATPYGKSLAQLAGRISAECGLTVVSGGAKGCDYAALRAALDAKGSICIVSGCGADKVYPSSSKDIFEEAKDGRGCVVALETWGSSPKRYAFPKRNKIIAALSRVLIICEANHKSGTMSTAETAVQLNRMLYACPGSIFSPLSNGTNALIANGAAIITSEKDLEERISLDFNSLRLTFESLKPHLGKIMSALFANPMRADDLAQQLDEKIITILSTLGDFEAQGLVKRLIDGRFSPTTQAYLYYGKKSEDSL</sequence>
<dbReference type="RefSeq" id="WP_006302942.1">
    <property type="nucleotide sequence ID" value="NZ_ACGK02000001.1"/>
</dbReference>
<dbReference type="SUPFAM" id="SSF102405">
    <property type="entry name" value="MCP/YpsA-like"/>
    <property type="match status" value="1"/>
</dbReference>
<accession>F1T547</accession>
<dbReference type="PANTHER" id="PTHR43022:SF1">
    <property type="entry name" value="PROTEIN SMF"/>
    <property type="match status" value="1"/>
</dbReference>
<dbReference type="AlphaFoldDB" id="F1T547"/>
<dbReference type="GeneID" id="93210364"/>
<keyword evidence="4" id="KW-1185">Reference proteome</keyword>
<evidence type="ECO:0000313" key="4">
    <source>
        <dbReference type="Proteomes" id="UP000005947"/>
    </source>
</evidence>
<dbReference type="eggNOG" id="COG0758">
    <property type="taxonomic scope" value="Bacteria"/>
</dbReference>
<proteinExistence type="inferred from homology"/>
<dbReference type="Proteomes" id="UP000005947">
    <property type="component" value="Unassembled WGS sequence"/>
</dbReference>
<reference evidence="3 4" key="1">
    <citation type="submission" date="2011-02" db="EMBL/GenBank/DDBJ databases">
        <authorList>
            <person name="Muzny D."/>
            <person name="Qin X."/>
            <person name="Buhay C."/>
            <person name="Dugan-Rocha S."/>
            <person name="Ding Y."/>
            <person name="Chen G."/>
            <person name="Hawes A."/>
            <person name="Holder M."/>
            <person name="Jhangiani S."/>
            <person name="Johnson A."/>
            <person name="Khan Z."/>
            <person name="Li Z."/>
            <person name="Liu W."/>
            <person name="Liu X."/>
            <person name="Perez L."/>
            <person name="Shen H."/>
            <person name="Wang Q."/>
            <person name="Watt J."/>
            <person name="Xi L."/>
            <person name="Xin Y."/>
            <person name="Zhou J."/>
            <person name="Deng J."/>
            <person name="Jiang H."/>
            <person name="Liu Y."/>
            <person name="Qu J."/>
            <person name="Song X.-Z."/>
            <person name="Zhang L."/>
            <person name="Villasana D."/>
            <person name="Johnson A."/>
            <person name="Liu J."/>
            <person name="Liyanage D."/>
            <person name="Lorensuhewa L."/>
            <person name="Robinson T."/>
            <person name="Song A."/>
            <person name="Song B.-B."/>
            <person name="Dinh H."/>
            <person name="Thornton R."/>
            <person name="Coyle M."/>
            <person name="Francisco L."/>
            <person name="Jackson L."/>
            <person name="Javaid M."/>
            <person name="Korchina V."/>
            <person name="Kovar C."/>
            <person name="Mata R."/>
            <person name="Mathew T."/>
            <person name="Ngo R."/>
            <person name="Nguyen L."/>
            <person name="Nguyen N."/>
            <person name="Okwuonu G."/>
            <person name="Ongeri F."/>
            <person name="Pham C."/>
            <person name="Simmons D."/>
            <person name="Wilczek-Boney K."/>
            <person name="Hale W."/>
            <person name="Jakkamsetti A."/>
            <person name="Pham P."/>
            <person name="Ruth R."/>
            <person name="San Lucas F."/>
            <person name="Warren J."/>
            <person name="Zhang J."/>
            <person name="Zhao Z."/>
            <person name="Zhou C."/>
            <person name="Zhu D."/>
            <person name="Lee S."/>
            <person name="Bess C."/>
            <person name="Blankenburg K."/>
            <person name="Forbes L."/>
            <person name="Fu Q."/>
            <person name="Gubbala S."/>
            <person name="Hirani K."/>
            <person name="Jayaseelan J.C."/>
            <person name="Lara F."/>
            <person name="Munidasa M."/>
            <person name="Palculict T."/>
            <person name="Patil S."/>
            <person name="Pu L.-L."/>
            <person name="Saada N."/>
            <person name="Tang L."/>
            <person name="Weissenberger G."/>
            <person name="Zhu Y."/>
            <person name="Hemphill L."/>
            <person name="Shang Y."/>
            <person name="Youmans B."/>
            <person name="Ayvaz T."/>
            <person name="Ross M."/>
            <person name="Santibanez J."/>
            <person name="Aqrawi P."/>
            <person name="Gross S."/>
            <person name="Joshi V."/>
            <person name="Fowler G."/>
            <person name="Nazareth L."/>
            <person name="Reid J."/>
            <person name="Worley K."/>
            <person name="Petrosino J."/>
            <person name="Highlander S."/>
            <person name="Gibbs R."/>
        </authorList>
    </citation>
    <scope>NUCLEOTIDE SEQUENCE [LARGE SCALE GENOMIC DNA]</scope>
    <source>
        <strain evidence="3 4">DSM 15829</strain>
    </source>
</reference>
<comment type="similarity">
    <text evidence="1">Belongs to the DprA/Smf family.</text>
</comment>
<evidence type="ECO:0000313" key="3">
    <source>
        <dbReference type="EMBL" id="EGF23813.1"/>
    </source>
</evidence>
<dbReference type="EMBL" id="ACGK02000001">
    <property type="protein sequence ID" value="EGF23813.1"/>
    <property type="molecule type" value="Genomic_DNA"/>
</dbReference>
<dbReference type="GO" id="GO:0009294">
    <property type="term" value="P:DNA-mediated transformation"/>
    <property type="evidence" value="ECO:0007669"/>
    <property type="project" value="InterPro"/>
</dbReference>
<comment type="caution">
    <text evidence="3">The sequence shown here is derived from an EMBL/GenBank/DDBJ whole genome shotgun (WGS) entry which is preliminary data.</text>
</comment>